<gene>
    <name evidence="3" type="ORF">ACA1_260530</name>
</gene>
<feature type="region of interest" description="Disordered" evidence="1">
    <location>
        <begin position="121"/>
        <end position="159"/>
    </location>
</feature>
<dbReference type="EMBL" id="KB008148">
    <property type="protein sequence ID" value="ELR11669.1"/>
    <property type="molecule type" value="Genomic_DNA"/>
</dbReference>
<dbReference type="InterPro" id="IPR009057">
    <property type="entry name" value="Homeodomain-like_sf"/>
</dbReference>
<dbReference type="KEGG" id="acan:ACA1_260530"/>
<dbReference type="SMART" id="SM00717">
    <property type="entry name" value="SANT"/>
    <property type="match status" value="1"/>
</dbReference>
<evidence type="ECO:0000256" key="1">
    <source>
        <dbReference type="SAM" id="MobiDB-lite"/>
    </source>
</evidence>
<dbReference type="SUPFAM" id="SSF46689">
    <property type="entry name" value="Homeodomain-like"/>
    <property type="match status" value="1"/>
</dbReference>
<dbReference type="GeneID" id="14912050"/>
<dbReference type="Gene3D" id="1.10.10.60">
    <property type="entry name" value="Homeodomain-like"/>
    <property type="match status" value="1"/>
</dbReference>
<evidence type="ECO:0000259" key="2">
    <source>
        <dbReference type="SMART" id="SM00717"/>
    </source>
</evidence>
<feature type="compositionally biased region" description="Low complexity" evidence="1">
    <location>
        <begin position="193"/>
        <end position="222"/>
    </location>
</feature>
<organism evidence="3 4">
    <name type="scientific">Acanthamoeba castellanii (strain ATCC 30010 / Neff)</name>
    <dbReference type="NCBI Taxonomy" id="1257118"/>
    <lineage>
        <taxon>Eukaryota</taxon>
        <taxon>Amoebozoa</taxon>
        <taxon>Discosea</taxon>
        <taxon>Longamoebia</taxon>
        <taxon>Centramoebida</taxon>
        <taxon>Acanthamoebidae</taxon>
        <taxon>Acanthamoeba</taxon>
    </lineage>
</organism>
<dbReference type="InterPro" id="IPR001005">
    <property type="entry name" value="SANT/Myb"/>
</dbReference>
<dbReference type="Proteomes" id="UP000011083">
    <property type="component" value="Unassembled WGS sequence"/>
</dbReference>
<feature type="compositionally biased region" description="Basic and acidic residues" evidence="1">
    <location>
        <begin position="136"/>
        <end position="145"/>
    </location>
</feature>
<dbReference type="PANTHER" id="PTHR14000">
    <property type="entry name" value="FINGER CCCH DOMAIN PROTEIN, PUTATIVE (DUF3755)-RELATED"/>
    <property type="match status" value="1"/>
</dbReference>
<dbReference type="Pfam" id="PF00249">
    <property type="entry name" value="Myb_DNA-binding"/>
    <property type="match status" value="1"/>
</dbReference>
<proteinExistence type="predicted"/>
<dbReference type="VEuPathDB" id="AmoebaDB:ACA1_260530"/>
<name>L8GFP8_ACACF</name>
<feature type="compositionally biased region" description="Low complexity" evidence="1">
    <location>
        <begin position="332"/>
        <end position="359"/>
    </location>
</feature>
<sequence length="391" mass="41118">MEEESKNRYDITEEELHSLNRRELFAFKKESSALKFQTQGWRKKSVSESIFKKWTKDEHIKFVAGLKELGLSAAAEVSDGDWIKLSQLVAGRSAYDVKLHARVFWQSPAAAAAEEQQAAQQAGLKREFVQPSPTVEARKKQRPDSPEGEAAPKSGNSNTVAVADETMDAVLSGSLSLTSSMLGLYLSSAADDTLPSSSPLTEPSSLASPSSSSSAAHSALPSMMPNSAATGGGGAEALVNPFGFGGDAVSVVNMNDIMANQLLEENVQIITIIRENLVNGSIKINYSLMRKFAANISRILKWQSMQPPASLFSVLTAMPPLTYMTSGVTGSPPSLFPSSSSPSSSASSALSSSSSPPSAIQGLGVNSTAPIIISPPSSPGIISFGTGPAFG</sequence>
<feature type="domain" description="Myb-like" evidence="2">
    <location>
        <begin position="50"/>
        <end position="107"/>
    </location>
</feature>
<dbReference type="PANTHER" id="PTHR14000:SF1">
    <property type="entry name" value="HISTONE H2A DEUBIQUITINASE (DUF3755)"/>
    <property type="match status" value="1"/>
</dbReference>
<evidence type="ECO:0000313" key="3">
    <source>
        <dbReference type="EMBL" id="ELR11669.1"/>
    </source>
</evidence>
<dbReference type="AlphaFoldDB" id="L8GFP8"/>
<evidence type="ECO:0000313" key="4">
    <source>
        <dbReference type="Proteomes" id="UP000011083"/>
    </source>
</evidence>
<accession>L8GFP8</accession>
<feature type="region of interest" description="Disordered" evidence="1">
    <location>
        <begin position="193"/>
        <end position="231"/>
    </location>
</feature>
<dbReference type="CDD" id="cd00167">
    <property type="entry name" value="SANT"/>
    <property type="match status" value="1"/>
</dbReference>
<protein>
    <recommendedName>
        <fullName evidence="2">Myb-like domain-containing protein</fullName>
    </recommendedName>
</protein>
<feature type="region of interest" description="Disordered" evidence="1">
    <location>
        <begin position="332"/>
        <end position="361"/>
    </location>
</feature>
<dbReference type="RefSeq" id="XP_004333682.1">
    <property type="nucleotide sequence ID" value="XM_004333634.1"/>
</dbReference>
<reference evidence="3 4" key="1">
    <citation type="journal article" date="2013" name="Genome Biol.">
        <title>Genome of Acanthamoeba castellanii highlights extensive lateral gene transfer and early evolution of tyrosine kinase signaling.</title>
        <authorList>
            <person name="Clarke M."/>
            <person name="Lohan A.J."/>
            <person name="Liu B."/>
            <person name="Lagkouvardos I."/>
            <person name="Roy S."/>
            <person name="Zafar N."/>
            <person name="Bertelli C."/>
            <person name="Schilde C."/>
            <person name="Kianianmomeni A."/>
            <person name="Burglin T.R."/>
            <person name="Frech C."/>
            <person name="Turcotte B."/>
            <person name="Kopec K.O."/>
            <person name="Synnott J.M."/>
            <person name="Choo C."/>
            <person name="Paponov I."/>
            <person name="Finkler A."/>
            <person name="Soon Heng Tan C."/>
            <person name="Hutchins A.P."/>
            <person name="Weinmeier T."/>
            <person name="Rattei T."/>
            <person name="Chu J.S."/>
            <person name="Gimenez G."/>
            <person name="Irimia M."/>
            <person name="Rigden D.J."/>
            <person name="Fitzpatrick D.A."/>
            <person name="Lorenzo-Morales J."/>
            <person name="Bateman A."/>
            <person name="Chiu C.H."/>
            <person name="Tang P."/>
            <person name="Hegemann P."/>
            <person name="Fromm H."/>
            <person name="Raoult D."/>
            <person name="Greub G."/>
            <person name="Miranda-Saavedra D."/>
            <person name="Chen N."/>
            <person name="Nash P."/>
            <person name="Ginger M.L."/>
            <person name="Horn M."/>
            <person name="Schaap P."/>
            <person name="Caler L."/>
            <person name="Loftus B."/>
        </authorList>
    </citation>
    <scope>NUCLEOTIDE SEQUENCE [LARGE SCALE GENOMIC DNA]</scope>
    <source>
        <strain evidence="3 4">Neff</strain>
    </source>
</reference>
<keyword evidence="4" id="KW-1185">Reference proteome</keyword>